<evidence type="ECO:0000256" key="2">
    <source>
        <dbReference type="ARBA" id="ARBA00022617"/>
    </source>
</evidence>
<dbReference type="SUPFAM" id="SSF55124">
    <property type="entry name" value="Nitrite/Sulfite reductase N-terminal domain-like"/>
    <property type="match status" value="2"/>
</dbReference>
<dbReference type="AlphaFoldDB" id="A0A1D8UT37"/>
<dbReference type="InterPro" id="IPR045854">
    <property type="entry name" value="NO2/SO3_Rdtase_4Fe4S_sf"/>
</dbReference>
<keyword evidence="3" id="KW-0479">Metal-binding</keyword>
<dbReference type="Gene3D" id="3.30.413.10">
    <property type="entry name" value="Sulfite Reductase Hemoprotein, domain 1"/>
    <property type="match status" value="1"/>
</dbReference>
<dbReference type="OrthoDB" id="7459360at2"/>
<organism evidence="8 9">
    <name type="scientific">Kozakia baliensis</name>
    <dbReference type="NCBI Taxonomy" id="153496"/>
    <lineage>
        <taxon>Bacteria</taxon>
        <taxon>Pseudomonadati</taxon>
        <taxon>Pseudomonadota</taxon>
        <taxon>Alphaproteobacteria</taxon>
        <taxon>Acetobacterales</taxon>
        <taxon>Acetobacteraceae</taxon>
        <taxon>Kozakia</taxon>
    </lineage>
</organism>
<dbReference type="SUPFAM" id="SSF56014">
    <property type="entry name" value="Nitrite and sulphite reductase 4Fe-4S domain-like"/>
    <property type="match status" value="1"/>
</dbReference>
<evidence type="ECO:0000313" key="9">
    <source>
        <dbReference type="Proteomes" id="UP000179145"/>
    </source>
</evidence>
<gene>
    <name evidence="8" type="ORF">A0U89_06140</name>
</gene>
<dbReference type="GO" id="GO:0046872">
    <property type="term" value="F:metal ion binding"/>
    <property type="evidence" value="ECO:0007669"/>
    <property type="project" value="UniProtKB-KW"/>
</dbReference>
<dbReference type="Proteomes" id="UP000179145">
    <property type="component" value="Chromosome"/>
</dbReference>
<evidence type="ECO:0000256" key="6">
    <source>
        <dbReference type="ARBA" id="ARBA00023014"/>
    </source>
</evidence>
<keyword evidence="2" id="KW-0349">Heme</keyword>
<dbReference type="eggNOG" id="COG0155">
    <property type="taxonomic scope" value="Bacteria"/>
</dbReference>
<evidence type="ECO:0000256" key="1">
    <source>
        <dbReference type="ARBA" id="ARBA00022485"/>
    </source>
</evidence>
<evidence type="ECO:0000313" key="8">
    <source>
        <dbReference type="EMBL" id="AOX16781.1"/>
    </source>
</evidence>
<dbReference type="EMBL" id="CP014674">
    <property type="protein sequence ID" value="AOX16781.1"/>
    <property type="molecule type" value="Genomic_DNA"/>
</dbReference>
<dbReference type="InterPro" id="IPR012798">
    <property type="entry name" value="Cbl_synth_CobG-like"/>
</dbReference>
<evidence type="ECO:0000256" key="5">
    <source>
        <dbReference type="ARBA" id="ARBA00023004"/>
    </source>
</evidence>
<dbReference type="STRING" id="153496.A0U89_06140"/>
<dbReference type="GO" id="GO:0016491">
    <property type="term" value="F:oxidoreductase activity"/>
    <property type="evidence" value="ECO:0007669"/>
    <property type="project" value="UniProtKB-KW"/>
</dbReference>
<dbReference type="NCBIfam" id="TIGR02435">
    <property type="entry name" value="CobG"/>
    <property type="match status" value="1"/>
</dbReference>
<dbReference type="PANTHER" id="PTHR32439:SF9">
    <property type="entry name" value="BLR3264 PROTEIN"/>
    <property type="match status" value="1"/>
</dbReference>
<feature type="domain" description="Nitrite/Sulfite reductase ferredoxin-like" evidence="7">
    <location>
        <begin position="15"/>
        <end position="81"/>
    </location>
</feature>
<dbReference type="InterPro" id="IPR036136">
    <property type="entry name" value="Nit/Sulf_reduc_fer-like_dom_sf"/>
</dbReference>
<name>A0A1D8UT37_9PROT</name>
<keyword evidence="1" id="KW-0004">4Fe-4S</keyword>
<keyword evidence="5" id="KW-0408">Iron</keyword>
<keyword evidence="9" id="KW-1185">Reference proteome</keyword>
<dbReference type="GO" id="GO:0051539">
    <property type="term" value="F:4 iron, 4 sulfur cluster binding"/>
    <property type="evidence" value="ECO:0007669"/>
    <property type="project" value="UniProtKB-KW"/>
</dbReference>
<dbReference type="Pfam" id="PF03460">
    <property type="entry name" value="NIR_SIR_ferr"/>
    <property type="match status" value="1"/>
</dbReference>
<dbReference type="Gene3D" id="3.90.480.20">
    <property type="match status" value="1"/>
</dbReference>
<evidence type="ECO:0000259" key="7">
    <source>
        <dbReference type="Pfam" id="PF03460"/>
    </source>
</evidence>
<sequence length="387" mass="40854">MTGPIVKGWCPGAWRPMRSGDGLLVRVRPPLGRLTQRQASGLAHLATRYGNGTIDLSTRANLQIRGVKEEAHAALLSKLTALGLADPTPEAEARRNVVMTPFWHEDDGTVELANMLNAALQNDPALDLPGKFGFAIDTGATPVLREVSADIRIERGPSGALLCRADGTDRSMPVTLQNAIPAALSLARWFVANGGQGRMAAHLEAGAMVPEGFISEPAVLASFMPVLGPSDSGFMVGIPFGRMEARTLASLADIAPLRMTPWRMILLEGAKRAPKIDGLLVSPDDPLLRVRACPGAPDCAQALQPTRDLARTLAAHVPAGKMLHVSGCEKSCAHPGPATFTLVAGSDGFDLVCNGVTTDPPKQRHLTTEELRASAGLLMKGPYAASL</sequence>
<evidence type="ECO:0000256" key="4">
    <source>
        <dbReference type="ARBA" id="ARBA00023002"/>
    </source>
</evidence>
<proteinExistence type="predicted"/>
<reference evidence="8 9" key="1">
    <citation type="journal article" date="2016" name="Microb. Cell Fact.">
        <title>Dissection of exopolysaccharide biosynthesis in Kozakia baliensis.</title>
        <authorList>
            <person name="Brandt J.U."/>
            <person name="Jakob F."/>
            <person name="Behr J."/>
            <person name="Geissler A.J."/>
            <person name="Vogel R.F."/>
        </authorList>
    </citation>
    <scope>NUCLEOTIDE SEQUENCE [LARGE SCALE GENOMIC DNA]</scope>
    <source>
        <strain evidence="8 9">DSM 14400</strain>
    </source>
</reference>
<dbReference type="KEGG" id="kba:A0U89_06140"/>
<accession>A0A1D8UT37</accession>
<protein>
    <submittedName>
        <fullName evidence="8">Precorrin-3B synthase</fullName>
    </submittedName>
</protein>
<dbReference type="InterPro" id="IPR051329">
    <property type="entry name" value="NIR_SIR_4Fe-4S"/>
</dbReference>
<evidence type="ECO:0000256" key="3">
    <source>
        <dbReference type="ARBA" id="ARBA00022723"/>
    </source>
</evidence>
<dbReference type="InterPro" id="IPR005117">
    <property type="entry name" value="NiRdtase/SiRdtase_haem-b_fer"/>
</dbReference>
<dbReference type="RefSeq" id="WP_070402503.1">
    <property type="nucleotide sequence ID" value="NZ_BJVW01000008.1"/>
</dbReference>
<dbReference type="PANTHER" id="PTHR32439">
    <property type="entry name" value="FERREDOXIN--NITRITE REDUCTASE, CHLOROPLASTIC"/>
    <property type="match status" value="1"/>
</dbReference>
<keyword evidence="4" id="KW-0560">Oxidoreductase</keyword>
<keyword evidence="6" id="KW-0411">Iron-sulfur</keyword>